<evidence type="ECO:0000313" key="2">
    <source>
        <dbReference type="Proteomes" id="UP000724584"/>
    </source>
</evidence>
<protein>
    <submittedName>
        <fullName evidence="1">Uncharacterized protein</fullName>
    </submittedName>
</protein>
<organism evidence="1 2">
    <name type="scientific">Chaetomium tenue</name>
    <dbReference type="NCBI Taxonomy" id="1854479"/>
    <lineage>
        <taxon>Eukaryota</taxon>
        <taxon>Fungi</taxon>
        <taxon>Dikarya</taxon>
        <taxon>Ascomycota</taxon>
        <taxon>Pezizomycotina</taxon>
        <taxon>Sordariomycetes</taxon>
        <taxon>Sordariomycetidae</taxon>
        <taxon>Sordariales</taxon>
        <taxon>Chaetomiaceae</taxon>
        <taxon>Chaetomium</taxon>
    </lineage>
</organism>
<accession>A0ACB7P6A2</accession>
<reference evidence="1 2" key="1">
    <citation type="journal article" date="2021" name="Nat. Commun.">
        <title>Genetic determinants of endophytism in the Arabidopsis root mycobiome.</title>
        <authorList>
            <person name="Mesny F."/>
            <person name="Miyauchi S."/>
            <person name="Thiergart T."/>
            <person name="Pickel B."/>
            <person name="Atanasova L."/>
            <person name="Karlsson M."/>
            <person name="Huettel B."/>
            <person name="Barry K.W."/>
            <person name="Haridas S."/>
            <person name="Chen C."/>
            <person name="Bauer D."/>
            <person name="Andreopoulos W."/>
            <person name="Pangilinan J."/>
            <person name="LaButti K."/>
            <person name="Riley R."/>
            <person name="Lipzen A."/>
            <person name="Clum A."/>
            <person name="Drula E."/>
            <person name="Henrissat B."/>
            <person name="Kohler A."/>
            <person name="Grigoriev I.V."/>
            <person name="Martin F.M."/>
            <person name="Hacquard S."/>
        </authorList>
    </citation>
    <scope>NUCLEOTIDE SEQUENCE [LARGE SCALE GENOMIC DNA]</scope>
    <source>
        <strain evidence="1 2">MPI-SDFR-AT-0079</strain>
    </source>
</reference>
<dbReference type="Proteomes" id="UP000724584">
    <property type="component" value="Unassembled WGS sequence"/>
</dbReference>
<proteinExistence type="predicted"/>
<dbReference type="EMBL" id="JAGIZQ010000004">
    <property type="protein sequence ID" value="KAH6631527.1"/>
    <property type="molecule type" value="Genomic_DNA"/>
</dbReference>
<comment type="caution">
    <text evidence="1">The sequence shown here is derived from an EMBL/GenBank/DDBJ whole genome shotgun (WGS) entry which is preliminary data.</text>
</comment>
<gene>
    <name evidence="1" type="ORF">F5144DRAFT_648306</name>
</gene>
<name>A0ACB7P6A2_9PEZI</name>
<evidence type="ECO:0000313" key="1">
    <source>
        <dbReference type="EMBL" id="KAH6631527.1"/>
    </source>
</evidence>
<sequence>MVDPDPFVSNGTCYYAARTFMVGVLIPYGNVAFGNIHCCQKGDHCLEEGACYNEEYGTTYLAGCTDLYYEDASCPDKKSYRDYPWAGLIYCGFDQWVACEEEGAPTNIREGDECSCPSDDDSIAFYAPSIIPGIGVLPTETGGTIEWSSGHLPTTTQSKSTFTTTTTDSSTTITSPPSPIPTNPSTDSNQNNNPTTSSLSTAAIAGIATGASIGAILLLGALSALWLVFRRRRNSSGNDKNKNQDNNTNNGTLPGAETGTVPALPPHAGADKSPPLAEMPSPEVPQLAFSELSGAGGGGGGGGGAWVARPELLGDVSPPVSPPLSPPGSGLGSGLGSGFATPVAGGWGVQSGGFGGFGGQQGYYMAMSPGEHGQYGYYMPQGGQGQPAYHVAQGDHGQQPYPMAQSDHGQQAYHMAQGDHGQQPYHIAQGEVQGHRPPTAEGSKTGQEGASELPA</sequence>
<keyword evidence="2" id="KW-1185">Reference proteome</keyword>